<dbReference type="EMBL" id="AGNK02003974">
    <property type="status" value="NOT_ANNOTATED_CDS"/>
    <property type="molecule type" value="Genomic_DNA"/>
</dbReference>
<feature type="compositionally biased region" description="Basic residues" evidence="1">
    <location>
        <begin position="82"/>
        <end position="95"/>
    </location>
</feature>
<dbReference type="Proteomes" id="UP000004995">
    <property type="component" value="Unassembled WGS sequence"/>
</dbReference>
<proteinExistence type="predicted"/>
<accession>K3YKG0</accession>
<dbReference type="AlphaFoldDB" id="K3YKG0"/>
<dbReference type="InParanoid" id="K3YKG0"/>
<dbReference type="Gramene" id="KQL02458">
    <property type="protein sequence ID" value="KQL02458"/>
    <property type="gene ID" value="SETIT_014729mg"/>
</dbReference>
<dbReference type="EnsemblPlants" id="KQL02458">
    <property type="protein sequence ID" value="KQL02458"/>
    <property type="gene ID" value="SETIT_014729mg"/>
</dbReference>
<keyword evidence="3" id="KW-1185">Reference proteome</keyword>
<feature type="region of interest" description="Disordered" evidence="1">
    <location>
        <begin position="72"/>
        <end position="95"/>
    </location>
</feature>
<dbReference type="HOGENOM" id="CLU_2376808_0_0_1"/>
<organism evidence="2 3">
    <name type="scientific">Setaria italica</name>
    <name type="common">Foxtail millet</name>
    <name type="synonym">Panicum italicum</name>
    <dbReference type="NCBI Taxonomy" id="4555"/>
    <lineage>
        <taxon>Eukaryota</taxon>
        <taxon>Viridiplantae</taxon>
        <taxon>Streptophyta</taxon>
        <taxon>Embryophyta</taxon>
        <taxon>Tracheophyta</taxon>
        <taxon>Spermatophyta</taxon>
        <taxon>Magnoliopsida</taxon>
        <taxon>Liliopsida</taxon>
        <taxon>Poales</taxon>
        <taxon>Poaceae</taxon>
        <taxon>PACMAD clade</taxon>
        <taxon>Panicoideae</taxon>
        <taxon>Panicodae</taxon>
        <taxon>Paniceae</taxon>
        <taxon>Cenchrinae</taxon>
        <taxon>Setaria</taxon>
    </lineage>
</organism>
<evidence type="ECO:0000313" key="3">
    <source>
        <dbReference type="Proteomes" id="UP000004995"/>
    </source>
</evidence>
<reference evidence="2" key="2">
    <citation type="submission" date="2018-08" db="UniProtKB">
        <authorList>
            <consortium name="EnsemblPlants"/>
        </authorList>
    </citation>
    <scope>IDENTIFICATION</scope>
    <source>
        <strain evidence="2">Yugu1</strain>
    </source>
</reference>
<sequence>MQQDLKIGDLESDVELLKGKVNEEIELYRKNQETSLEKITFAKGAVAIVGLIPLFAHSWSMSIGSSVVNLQDGPANGANVKDRKRKTVKKNGHPS</sequence>
<reference evidence="3" key="1">
    <citation type="journal article" date="2012" name="Nat. Biotechnol.">
        <title>Reference genome sequence of the model plant Setaria.</title>
        <authorList>
            <person name="Bennetzen J.L."/>
            <person name="Schmutz J."/>
            <person name="Wang H."/>
            <person name="Percifield R."/>
            <person name="Hawkins J."/>
            <person name="Pontaroli A.C."/>
            <person name="Estep M."/>
            <person name="Feng L."/>
            <person name="Vaughn J.N."/>
            <person name="Grimwood J."/>
            <person name="Jenkins J."/>
            <person name="Barry K."/>
            <person name="Lindquist E."/>
            <person name="Hellsten U."/>
            <person name="Deshpande S."/>
            <person name="Wang X."/>
            <person name="Wu X."/>
            <person name="Mitros T."/>
            <person name="Triplett J."/>
            <person name="Yang X."/>
            <person name="Ye C.Y."/>
            <person name="Mauro-Herrera M."/>
            <person name="Wang L."/>
            <person name="Li P."/>
            <person name="Sharma M."/>
            <person name="Sharma R."/>
            <person name="Ronald P.C."/>
            <person name="Panaud O."/>
            <person name="Kellogg E.A."/>
            <person name="Brutnell T.P."/>
            <person name="Doust A.N."/>
            <person name="Tuskan G.A."/>
            <person name="Rokhsar D."/>
            <person name="Devos K.M."/>
        </authorList>
    </citation>
    <scope>NUCLEOTIDE SEQUENCE [LARGE SCALE GENOMIC DNA]</scope>
    <source>
        <strain evidence="3">cv. Yugu1</strain>
    </source>
</reference>
<evidence type="ECO:0000313" key="2">
    <source>
        <dbReference type="EnsemblPlants" id="KQL02458"/>
    </source>
</evidence>
<protein>
    <submittedName>
        <fullName evidence="2">Uncharacterized protein</fullName>
    </submittedName>
</protein>
<evidence type="ECO:0000256" key="1">
    <source>
        <dbReference type="SAM" id="MobiDB-lite"/>
    </source>
</evidence>
<name>K3YKG0_SETIT</name>